<organism evidence="1 2">
    <name type="scientific">Meloidogyne enterolobii</name>
    <name type="common">Root-knot nematode worm</name>
    <name type="synonym">Meloidogyne mayaguensis</name>
    <dbReference type="NCBI Taxonomy" id="390850"/>
    <lineage>
        <taxon>Eukaryota</taxon>
        <taxon>Metazoa</taxon>
        <taxon>Ecdysozoa</taxon>
        <taxon>Nematoda</taxon>
        <taxon>Chromadorea</taxon>
        <taxon>Rhabditida</taxon>
        <taxon>Tylenchina</taxon>
        <taxon>Tylenchomorpha</taxon>
        <taxon>Tylenchoidea</taxon>
        <taxon>Meloidogynidae</taxon>
        <taxon>Meloidogyninae</taxon>
        <taxon>Meloidogyne</taxon>
    </lineage>
</organism>
<sequence>MDYLCAPVPPAHCFFVAPQMRISYSAPSLDTLPPKAGKSSVLSVFYARTLKGRLCIAKFG</sequence>
<reference evidence="1" key="1">
    <citation type="submission" date="2023-11" db="EMBL/GenBank/DDBJ databases">
        <authorList>
            <person name="Poullet M."/>
        </authorList>
    </citation>
    <scope>NUCLEOTIDE SEQUENCE</scope>
    <source>
        <strain evidence="1">E1834</strain>
    </source>
</reference>
<evidence type="ECO:0000313" key="1">
    <source>
        <dbReference type="EMBL" id="CAK5075893.1"/>
    </source>
</evidence>
<gene>
    <name evidence="1" type="ORF">MENTE1834_LOCUS22722</name>
</gene>
<comment type="caution">
    <text evidence="1">The sequence shown here is derived from an EMBL/GenBank/DDBJ whole genome shotgun (WGS) entry which is preliminary data.</text>
</comment>
<evidence type="ECO:0000313" key="2">
    <source>
        <dbReference type="Proteomes" id="UP001497535"/>
    </source>
</evidence>
<proteinExistence type="predicted"/>
<protein>
    <submittedName>
        <fullName evidence="1">Uncharacterized protein</fullName>
    </submittedName>
</protein>
<accession>A0ACB0ZBP6</accession>
<dbReference type="Proteomes" id="UP001497535">
    <property type="component" value="Unassembled WGS sequence"/>
</dbReference>
<keyword evidence="2" id="KW-1185">Reference proteome</keyword>
<name>A0ACB0ZBP6_MELEN</name>
<dbReference type="EMBL" id="CAVMJV010000029">
    <property type="protein sequence ID" value="CAK5075893.1"/>
    <property type="molecule type" value="Genomic_DNA"/>
</dbReference>